<dbReference type="OrthoDB" id="9811390at2"/>
<dbReference type="NCBIfam" id="NF046065">
    <property type="entry name" value="MtxRegRemB"/>
    <property type="match status" value="1"/>
</dbReference>
<name>G7W4W5_DESOD</name>
<dbReference type="AlphaFoldDB" id="G7W4W5"/>
<proteinExistence type="predicted"/>
<dbReference type="InterPro" id="IPR007169">
    <property type="entry name" value="RemA-like"/>
</dbReference>
<accession>G7W4W5</accession>
<sequence>MYLHLGGDVLIKKEDIVAIIDLEMTKISQINRIFLSKMKNYHKNICYISEPGREKTLIIAINDLYFSPISSLTLFKRSAFNFVKE</sequence>
<dbReference type="eggNOG" id="ENOG5032416">
    <property type="taxonomic scope" value="Bacteria"/>
</dbReference>
<dbReference type="PATRIC" id="fig|768706.3.peg.4"/>
<dbReference type="STRING" id="768706.Desor_0005"/>
<keyword evidence="2" id="KW-1185">Reference proteome</keyword>
<organism evidence="1 2">
    <name type="scientific">Desulfosporosinus orientis (strain ATCC 19365 / DSM 765 / NCIMB 8382 / VKM B-1628 / Singapore I)</name>
    <name type="common">Desulfotomaculum orientis</name>
    <dbReference type="NCBI Taxonomy" id="768706"/>
    <lineage>
        <taxon>Bacteria</taxon>
        <taxon>Bacillati</taxon>
        <taxon>Bacillota</taxon>
        <taxon>Clostridia</taxon>
        <taxon>Eubacteriales</taxon>
        <taxon>Desulfitobacteriaceae</taxon>
        <taxon>Desulfosporosinus</taxon>
    </lineage>
</organism>
<reference evidence="2" key="1">
    <citation type="submission" date="2011-11" db="EMBL/GenBank/DDBJ databases">
        <title>Complete sequence of Desulfosporosinus orientis DSM 765.</title>
        <authorList>
            <person name="Lucas S."/>
            <person name="Han J."/>
            <person name="Lapidus A."/>
            <person name="Cheng J.-F."/>
            <person name="Goodwin L."/>
            <person name="Pitluck S."/>
            <person name="Peters L."/>
            <person name="Ovchinnikova G."/>
            <person name="Teshima H."/>
            <person name="Detter J.C."/>
            <person name="Han C."/>
            <person name="Tapia R."/>
            <person name="Land M."/>
            <person name="Hauser L."/>
            <person name="Kyrpides N."/>
            <person name="Ivanova N."/>
            <person name="Pagani I."/>
            <person name="Pester M."/>
            <person name="Spring S."/>
            <person name="Ollivier B."/>
            <person name="Rattei T."/>
            <person name="Klenk H.-P."/>
            <person name="Wagner M."/>
            <person name="Loy A."/>
            <person name="Woyke T."/>
        </authorList>
    </citation>
    <scope>NUCLEOTIDE SEQUENCE [LARGE SCALE GENOMIC DNA]</scope>
    <source>
        <strain evidence="2">ATCC 19365 / DSM 765 / NCIMB 8382 / VKM B-1628</strain>
    </source>
</reference>
<protein>
    <recommendedName>
        <fullName evidence="3">DUF370 domain-containing protein</fullName>
    </recommendedName>
</protein>
<dbReference type="KEGG" id="dor:Desor_0005"/>
<dbReference type="RefSeq" id="WP_014182599.1">
    <property type="nucleotide sequence ID" value="NC_016584.1"/>
</dbReference>
<gene>
    <name evidence="1" type="ordered locus">Desor_0005</name>
</gene>
<evidence type="ECO:0008006" key="3">
    <source>
        <dbReference type="Google" id="ProtNLM"/>
    </source>
</evidence>
<evidence type="ECO:0000313" key="2">
    <source>
        <dbReference type="Proteomes" id="UP000006346"/>
    </source>
</evidence>
<evidence type="ECO:0000313" key="1">
    <source>
        <dbReference type="EMBL" id="AET65769.1"/>
    </source>
</evidence>
<dbReference type="HOGENOM" id="CLU_173118_1_1_9"/>
<reference evidence="1 2" key="2">
    <citation type="journal article" date="2012" name="J. Bacteriol.">
        <title>Complete genome sequences of Desulfosporosinus orientis DSM765T, Desulfosporosinus youngiae DSM17734T, Desulfosporosinus meridiei DSM13257T, and Desulfosporosinus acidiphilus DSM22704T.</title>
        <authorList>
            <person name="Pester M."/>
            <person name="Brambilla E."/>
            <person name="Alazard D."/>
            <person name="Rattei T."/>
            <person name="Weinmaier T."/>
            <person name="Han J."/>
            <person name="Lucas S."/>
            <person name="Lapidus A."/>
            <person name="Cheng J.F."/>
            <person name="Goodwin L."/>
            <person name="Pitluck S."/>
            <person name="Peters L."/>
            <person name="Ovchinnikova G."/>
            <person name="Teshima H."/>
            <person name="Detter J.C."/>
            <person name="Han C.S."/>
            <person name="Tapia R."/>
            <person name="Land M.L."/>
            <person name="Hauser L."/>
            <person name="Kyrpides N.C."/>
            <person name="Ivanova N.N."/>
            <person name="Pagani I."/>
            <person name="Huntmann M."/>
            <person name="Wei C.L."/>
            <person name="Davenport K.W."/>
            <person name="Daligault H."/>
            <person name="Chain P.S."/>
            <person name="Chen A."/>
            <person name="Mavromatis K."/>
            <person name="Markowitz V."/>
            <person name="Szeto E."/>
            <person name="Mikhailova N."/>
            <person name="Pati A."/>
            <person name="Wagner M."/>
            <person name="Woyke T."/>
            <person name="Ollivier B."/>
            <person name="Klenk H.P."/>
            <person name="Spring S."/>
            <person name="Loy A."/>
        </authorList>
    </citation>
    <scope>NUCLEOTIDE SEQUENCE [LARGE SCALE GENOMIC DNA]</scope>
    <source>
        <strain evidence="2">ATCC 19365 / DSM 765 / NCIMB 8382 / VKM B-1628</strain>
    </source>
</reference>
<dbReference type="Pfam" id="PF04025">
    <property type="entry name" value="RemA-like"/>
    <property type="match status" value="1"/>
</dbReference>
<dbReference type="Proteomes" id="UP000006346">
    <property type="component" value="Chromosome"/>
</dbReference>
<dbReference type="EMBL" id="CP003108">
    <property type="protein sequence ID" value="AET65769.1"/>
    <property type="molecule type" value="Genomic_DNA"/>
</dbReference>